<proteinExistence type="predicted"/>
<keyword evidence="2" id="KW-1185">Reference proteome</keyword>
<evidence type="ECO:0000313" key="2">
    <source>
        <dbReference type="Proteomes" id="UP000324255"/>
    </source>
</evidence>
<gene>
    <name evidence="1" type="ORF">F3I20_01325</name>
</gene>
<protein>
    <submittedName>
        <fullName evidence="1">Uncharacterized protein</fullName>
    </submittedName>
</protein>
<accession>A0AB34CRL1</accession>
<comment type="caution">
    <text evidence="1">The sequence shown here is derived from an EMBL/GenBank/DDBJ whole genome shotgun (WGS) entry which is preliminary data.</text>
</comment>
<dbReference type="EMBL" id="VWVM01000001">
    <property type="protein sequence ID" value="KAA6128972.1"/>
    <property type="molecule type" value="Genomic_DNA"/>
</dbReference>
<organism evidence="1 2">
    <name type="scientific">Candidatus Pantoea gossypiicola</name>
    <dbReference type="NCBI Taxonomy" id="2608008"/>
    <lineage>
        <taxon>Bacteria</taxon>
        <taxon>Pseudomonadati</taxon>
        <taxon>Pseudomonadota</taxon>
        <taxon>Gammaproteobacteria</taxon>
        <taxon>Enterobacterales</taxon>
        <taxon>Erwiniaceae</taxon>
        <taxon>Pantoea</taxon>
    </lineage>
</organism>
<dbReference type="Proteomes" id="UP000324255">
    <property type="component" value="Unassembled WGS sequence"/>
</dbReference>
<reference evidence="1 2" key="1">
    <citation type="submission" date="2019-09" db="EMBL/GenBank/DDBJ databases">
        <title>Genomic diversity of phyloplane-associated Pantoea species in Pakistan cotton crop.</title>
        <authorList>
            <person name="Tufail M.R."/>
            <person name="Cook D.R."/>
        </authorList>
    </citation>
    <scope>NUCLEOTIDE SEQUENCE [LARGE SCALE GENOMIC DNA]</scope>
    <source>
        <strain evidence="1 2">B_8</strain>
    </source>
</reference>
<evidence type="ECO:0000313" key="1">
    <source>
        <dbReference type="EMBL" id="KAA6128972.1"/>
    </source>
</evidence>
<sequence length="74" mass="8294">MDSPWLQLIFSLADRFGESDPRKIACLPAEILRYWEAWFSLTDPTCDITPAAPSAPPSRTPVDKQCADIMRILG</sequence>
<dbReference type="AlphaFoldDB" id="A0AB34CRL1"/>
<name>A0AB34CRL1_9GAMM</name>